<evidence type="ECO:0000256" key="7">
    <source>
        <dbReference type="SAM" id="MobiDB-lite"/>
    </source>
</evidence>
<dbReference type="InterPro" id="IPR000959">
    <property type="entry name" value="POLO_box_dom"/>
</dbReference>
<feature type="compositionally biased region" description="Polar residues" evidence="7">
    <location>
        <begin position="508"/>
        <end position="520"/>
    </location>
</feature>
<keyword evidence="1" id="KW-0723">Serine/threonine-protein kinase</keyword>
<dbReference type="Proteomes" id="UP000726737">
    <property type="component" value="Unassembled WGS sequence"/>
</dbReference>
<evidence type="ECO:0000259" key="8">
    <source>
        <dbReference type="PROSITE" id="PS50011"/>
    </source>
</evidence>
<keyword evidence="3" id="KW-0547">Nucleotide-binding</keyword>
<evidence type="ECO:0000256" key="3">
    <source>
        <dbReference type="ARBA" id="ARBA00022741"/>
    </source>
</evidence>
<feature type="compositionally biased region" description="Low complexity" evidence="7">
    <location>
        <begin position="1027"/>
        <end position="1043"/>
    </location>
</feature>
<dbReference type="GO" id="GO:0005634">
    <property type="term" value="C:nucleus"/>
    <property type="evidence" value="ECO:0007669"/>
    <property type="project" value="TreeGrafter"/>
</dbReference>
<keyword evidence="2" id="KW-0808">Transferase</keyword>
<keyword evidence="5" id="KW-0067">ATP-binding</keyword>
<feature type="compositionally biased region" description="Low complexity" evidence="7">
    <location>
        <begin position="158"/>
        <end position="167"/>
    </location>
</feature>
<feature type="compositionally biased region" description="Polar residues" evidence="7">
    <location>
        <begin position="742"/>
        <end position="757"/>
    </location>
</feature>
<evidence type="ECO:0000313" key="11">
    <source>
        <dbReference type="Proteomes" id="UP000726737"/>
    </source>
</evidence>
<feature type="compositionally biased region" description="Polar residues" evidence="7">
    <location>
        <begin position="1095"/>
        <end position="1111"/>
    </location>
</feature>
<feature type="region of interest" description="Disordered" evidence="7">
    <location>
        <begin position="1"/>
        <end position="106"/>
    </location>
</feature>
<dbReference type="GO" id="GO:0005524">
    <property type="term" value="F:ATP binding"/>
    <property type="evidence" value="ECO:0007669"/>
    <property type="project" value="UniProtKB-KW"/>
</dbReference>
<comment type="caution">
    <text evidence="10">The sequence shown here is derived from an EMBL/GenBank/DDBJ whole genome shotgun (WGS) entry which is preliminary data.</text>
</comment>
<evidence type="ECO:0000256" key="2">
    <source>
        <dbReference type="ARBA" id="ARBA00022679"/>
    </source>
</evidence>
<dbReference type="PANTHER" id="PTHR24345">
    <property type="entry name" value="SERINE/THREONINE-PROTEIN KINASE PLK"/>
    <property type="match status" value="1"/>
</dbReference>
<dbReference type="OrthoDB" id="408964at2759"/>
<evidence type="ECO:0000256" key="6">
    <source>
        <dbReference type="SAM" id="Coils"/>
    </source>
</evidence>
<feature type="compositionally biased region" description="Polar residues" evidence="7">
    <location>
        <begin position="1050"/>
        <end position="1063"/>
    </location>
</feature>
<reference evidence="10" key="1">
    <citation type="journal article" date="2020" name="Fungal Divers.">
        <title>Resolving the Mortierellaceae phylogeny through synthesis of multi-gene phylogenetics and phylogenomics.</title>
        <authorList>
            <person name="Vandepol N."/>
            <person name="Liber J."/>
            <person name="Desiro A."/>
            <person name="Na H."/>
            <person name="Kennedy M."/>
            <person name="Barry K."/>
            <person name="Grigoriev I.V."/>
            <person name="Miller A.N."/>
            <person name="O'Donnell K."/>
            <person name="Stajich J.E."/>
            <person name="Bonito G."/>
        </authorList>
    </citation>
    <scope>NUCLEOTIDE SEQUENCE</scope>
    <source>
        <strain evidence="10">KOD948</strain>
    </source>
</reference>
<keyword evidence="4 10" id="KW-0418">Kinase</keyword>
<feature type="compositionally biased region" description="Low complexity" evidence="7">
    <location>
        <begin position="1079"/>
        <end position="1092"/>
    </location>
</feature>
<feature type="region of interest" description="Disordered" evidence="7">
    <location>
        <begin position="921"/>
        <end position="984"/>
    </location>
</feature>
<feature type="region of interest" description="Disordered" evidence="7">
    <location>
        <begin position="158"/>
        <end position="192"/>
    </location>
</feature>
<organism evidence="10 11">
    <name type="scientific">Mortierella polycephala</name>
    <dbReference type="NCBI Taxonomy" id="41804"/>
    <lineage>
        <taxon>Eukaryota</taxon>
        <taxon>Fungi</taxon>
        <taxon>Fungi incertae sedis</taxon>
        <taxon>Mucoromycota</taxon>
        <taxon>Mortierellomycotina</taxon>
        <taxon>Mortierellomycetes</taxon>
        <taxon>Mortierellales</taxon>
        <taxon>Mortierellaceae</taxon>
        <taxon>Mortierella</taxon>
    </lineage>
</organism>
<accession>A0A9P6PQ09</accession>
<protein>
    <submittedName>
        <fullName evidence="10">Cell cycle serine/threonine-protein kinase cdc5/MSD2</fullName>
    </submittedName>
</protein>
<feature type="compositionally biased region" description="Polar residues" evidence="7">
    <location>
        <begin position="923"/>
        <end position="951"/>
    </location>
</feature>
<feature type="region of interest" description="Disordered" evidence="7">
    <location>
        <begin position="656"/>
        <end position="813"/>
    </location>
</feature>
<evidence type="ECO:0000256" key="5">
    <source>
        <dbReference type="ARBA" id="ARBA00022840"/>
    </source>
</evidence>
<feature type="compositionally biased region" description="Polar residues" evidence="7">
    <location>
        <begin position="766"/>
        <end position="788"/>
    </location>
</feature>
<feature type="compositionally biased region" description="Low complexity" evidence="7">
    <location>
        <begin position="688"/>
        <end position="697"/>
    </location>
</feature>
<dbReference type="PROSITE" id="PS50078">
    <property type="entry name" value="POLO_BOX"/>
    <property type="match status" value="1"/>
</dbReference>
<evidence type="ECO:0000313" key="10">
    <source>
        <dbReference type="EMBL" id="KAG0250280.1"/>
    </source>
</evidence>
<feature type="region of interest" description="Disordered" evidence="7">
    <location>
        <begin position="1022"/>
        <end position="1113"/>
    </location>
</feature>
<feature type="compositionally biased region" description="Polar residues" evidence="7">
    <location>
        <begin position="709"/>
        <end position="733"/>
    </location>
</feature>
<feature type="compositionally biased region" description="Low complexity" evidence="7">
    <location>
        <begin position="26"/>
        <end position="57"/>
    </location>
</feature>
<feature type="coiled-coil region" evidence="6">
    <location>
        <begin position="1250"/>
        <end position="1277"/>
    </location>
</feature>
<dbReference type="GO" id="GO:0004674">
    <property type="term" value="F:protein serine/threonine kinase activity"/>
    <property type="evidence" value="ECO:0007669"/>
    <property type="project" value="UniProtKB-KW"/>
</dbReference>
<dbReference type="SUPFAM" id="SSF56112">
    <property type="entry name" value="Protein kinase-like (PK-like)"/>
    <property type="match status" value="1"/>
</dbReference>
<feature type="compositionally biased region" description="Polar residues" evidence="7">
    <location>
        <begin position="1180"/>
        <end position="1208"/>
    </location>
</feature>
<feature type="region of interest" description="Disordered" evidence="7">
    <location>
        <begin position="470"/>
        <end position="584"/>
    </location>
</feature>
<dbReference type="Pfam" id="PF00069">
    <property type="entry name" value="Pkinase"/>
    <property type="match status" value="1"/>
</dbReference>
<feature type="domain" description="POLO box" evidence="9">
    <location>
        <begin position="1362"/>
        <end position="1400"/>
    </location>
</feature>
<name>A0A9P6PQ09_9FUNG</name>
<evidence type="ECO:0000259" key="9">
    <source>
        <dbReference type="PROSITE" id="PS50078"/>
    </source>
</evidence>
<dbReference type="PANTHER" id="PTHR24345:SF0">
    <property type="entry name" value="CELL CYCLE SERINE_THREONINE-PROTEIN KINASE CDC5_MSD2"/>
    <property type="match status" value="1"/>
</dbReference>
<feature type="domain" description="Protein kinase" evidence="8">
    <location>
        <begin position="152"/>
        <end position="416"/>
    </location>
</feature>
<feature type="compositionally biased region" description="Basic and acidic residues" evidence="7">
    <location>
        <begin position="543"/>
        <end position="552"/>
    </location>
</feature>
<dbReference type="CDD" id="cd14099">
    <property type="entry name" value="STKc_PLK"/>
    <property type="match status" value="1"/>
</dbReference>
<feature type="compositionally biased region" description="Low complexity" evidence="7">
    <location>
        <begin position="68"/>
        <end position="90"/>
    </location>
</feature>
<dbReference type="PROSITE" id="PS50011">
    <property type="entry name" value="PROTEIN_KINASE_DOM"/>
    <property type="match status" value="1"/>
</dbReference>
<keyword evidence="6" id="KW-0175">Coiled coil</keyword>
<dbReference type="InterPro" id="IPR011009">
    <property type="entry name" value="Kinase-like_dom_sf"/>
</dbReference>
<feature type="compositionally biased region" description="Basic and acidic residues" evidence="7">
    <location>
        <begin position="1065"/>
        <end position="1074"/>
    </location>
</feature>
<keyword evidence="11" id="KW-1185">Reference proteome</keyword>
<evidence type="ECO:0000256" key="4">
    <source>
        <dbReference type="ARBA" id="ARBA00022777"/>
    </source>
</evidence>
<feature type="compositionally biased region" description="Low complexity" evidence="7">
    <location>
        <begin position="554"/>
        <end position="567"/>
    </location>
</feature>
<dbReference type="PROSITE" id="PS00108">
    <property type="entry name" value="PROTEIN_KINASE_ST"/>
    <property type="match status" value="1"/>
</dbReference>
<feature type="region of interest" description="Disordered" evidence="7">
    <location>
        <begin position="1172"/>
        <end position="1230"/>
    </location>
</feature>
<feature type="compositionally biased region" description="Low complexity" evidence="7">
    <location>
        <begin position="969"/>
        <end position="979"/>
    </location>
</feature>
<feature type="compositionally biased region" description="Polar residues" evidence="7">
    <location>
        <begin position="661"/>
        <end position="673"/>
    </location>
</feature>
<dbReference type="SUPFAM" id="SSF82615">
    <property type="entry name" value="Polo-box domain"/>
    <property type="match status" value="1"/>
</dbReference>
<gene>
    <name evidence="10" type="primary">CDC5_2</name>
    <name evidence="10" type="ORF">BG011_008515</name>
</gene>
<dbReference type="InterPro" id="IPR036947">
    <property type="entry name" value="POLO_box_dom_sf"/>
</dbReference>
<evidence type="ECO:0000256" key="1">
    <source>
        <dbReference type="ARBA" id="ARBA00022527"/>
    </source>
</evidence>
<dbReference type="Gene3D" id="3.30.1120.30">
    <property type="entry name" value="POLO box domain"/>
    <property type="match status" value="1"/>
</dbReference>
<proteinExistence type="predicted"/>
<sequence>MAAPSTSATPAPPAGRRLQYQVPVTSYPGSSSHHQYQYQQQQSQQQQQPQLQGSSSSNSIRRVGATASSSSSVMGPPSPLSHQQQQLRRPMPMGYAHAPSRGGMGGGGFGMAQGSGSSMMGQYQGNNFLNNTHLTQQTQMGTTTNTAITTTVTNTNTMQAGTTGTAAKPRRKKEKTPRIPPPDKIIDNTEKPPKRYFRGPILGELYAEIKVHKSMTHVNIVRFYNCFEDDSFVYLRLELCENNTLMDMNKRRKRLTEPEVRFFLREIVAGCAYMHDNKIIHRDLKLGNIFLTSDMHIRIGDFGLAAVILTEGERKKTICGTPNYIAPEILFDTDNGHSFEVDIWSIGIIMYTLLIGKPPFQTPDVKVIYKRIRDNNYVFPDDIPISPDARNLISSLLNPSPASRPSVMDVLSHPFFTCGYCPDSLDPRYLQVPPNFELEERRFQWQLERQHAQDEQRALQQQQLKRLSIVGNDELDMRKKSEDPTFGSISQARRPTSQKKLPQHQLHYDQTSFGDTSTFGQRPGSPLENREPMRTSESTRTGSHNDKDRSKQTPDSSSAPPSLSNSSRHVQQQSGPAAQAPNPRLHFGEQVRMEMMEGDHVVSEIRTVNVNRVPARPTTNLQQYSMAHSRQQQQYTARGSNISRAASLIQQSQQLSATQSGIMQHSSQSINTRQNRHETSAMSASVPTLTGSTSSSTNGIVSRLPVPKSRQQSTLQQQSGASQPRTPTRSGFTSSISSISSPRQMSAATMGTSTPNLSGLAKPTAVESQETLSEAQKTPLPQSPSTHTMNRRRSSDMASIPGGPTFGKTLLNRRQPKSWLVPVKTESEDDGNMVNPFYSPVVTGTPTRSSSGVSRQELDDARLQYRERAMDLMETDVEMDMDMDHGDVPEHLDMVVDKIASDIPPPPKPFSGALVQYQGVSVRASQRQQTGLPSPHQHSQETFGQQGSQGRSLPLFKRGLNRELGSGSGSVASASSSGGNTIIAPTLSSPTATLIQNVQGVERPASAMQRTYSQGRELMETNRGLESQSNQQQQQQQQQQGQNRTEDLQLRSQQKQSPLQRRNQQAKEIREQHRSSRTQPSIAPSSASQPEPVASSVSHDGSHPQHSQPQSHEYHRYAQKDDVFQEQSFVHGTSHVARSPSLPMENSAPPVSVNLLSSPTADAEYQLSLHQQTEEMRKSSFANNYSDNHGNQMSNNNAIKQSNETTMAGMSSGSGGQYSDEQDHVEVPSTSYGTATSLSISMHHEHPLQKQKLQQQLQEQQRLYEKYQQRLNEKDQQEMEHGEYYQDHQFALHATTSPLLSQQRYPVDTEPTYLLDLDKGNRRPGCREGIERHLRNMIQLRQQKELGLPNFDKPAPHAPKVFVTRWISYDKYGIGWQLTNGIMGAQLNDNIAIILAPNQQ</sequence>
<dbReference type="SMART" id="SM00220">
    <property type="entry name" value="S_TKc"/>
    <property type="match status" value="1"/>
</dbReference>
<dbReference type="Gene3D" id="1.10.510.10">
    <property type="entry name" value="Transferase(Phosphotransferase) domain 1"/>
    <property type="match status" value="1"/>
</dbReference>
<dbReference type="InterPro" id="IPR000719">
    <property type="entry name" value="Prot_kinase_dom"/>
</dbReference>
<feature type="compositionally biased region" description="Polar residues" evidence="7">
    <location>
        <begin position="487"/>
        <end position="500"/>
    </location>
</feature>
<dbReference type="EMBL" id="JAAAJA010000706">
    <property type="protein sequence ID" value="KAG0250280.1"/>
    <property type="molecule type" value="Genomic_DNA"/>
</dbReference>
<dbReference type="InterPro" id="IPR008271">
    <property type="entry name" value="Ser/Thr_kinase_AS"/>
</dbReference>